<evidence type="ECO:0000313" key="2">
    <source>
        <dbReference type="EMBL" id="MSV24373.1"/>
    </source>
</evidence>
<dbReference type="Proteomes" id="UP000430222">
    <property type="component" value="Unassembled WGS sequence"/>
</dbReference>
<dbReference type="Pfam" id="PF10031">
    <property type="entry name" value="DUF2273"/>
    <property type="match status" value="1"/>
</dbReference>
<proteinExistence type="predicted"/>
<evidence type="ECO:0000313" key="3">
    <source>
        <dbReference type="Proteomes" id="UP000430222"/>
    </source>
</evidence>
<accession>A0A6I2UQB1</accession>
<reference evidence="2 3" key="1">
    <citation type="submission" date="2019-08" db="EMBL/GenBank/DDBJ databases">
        <title>In-depth cultivation of the pig gut microbiome towards novel bacterial diversity and tailored functional studies.</title>
        <authorList>
            <person name="Wylensek D."/>
            <person name="Hitch T.C.A."/>
            <person name="Clavel T."/>
        </authorList>
    </citation>
    <scope>NUCLEOTIDE SEQUENCE [LARGE SCALE GENOMIC DNA]</scope>
    <source>
        <strain evidence="3">WCA-380-WT-3B3</strain>
    </source>
</reference>
<evidence type="ECO:0000256" key="1">
    <source>
        <dbReference type="SAM" id="Phobius"/>
    </source>
</evidence>
<keyword evidence="1" id="KW-1133">Transmembrane helix</keyword>
<keyword evidence="1" id="KW-0812">Transmembrane</keyword>
<sequence>MKENFKETIRILWEVHRGKLCGTVLGLLIGAGIVCFGFWKTFFVFCCGAVGLFVGTQMDRGEFVAGSIADRISDLINRFQR</sequence>
<dbReference type="AlphaFoldDB" id="A0A6I2UQB1"/>
<organism evidence="2 3">
    <name type="scientific">Selenomonas montiformis</name>
    <dbReference type="NCBI Taxonomy" id="2652285"/>
    <lineage>
        <taxon>Bacteria</taxon>
        <taxon>Bacillati</taxon>
        <taxon>Bacillota</taxon>
        <taxon>Negativicutes</taxon>
        <taxon>Selenomonadales</taxon>
        <taxon>Selenomonadaceae</taxon>
        <taxon>Selenomonas</taxon>
    </lineage>
</organism>
<protein>
    <submittedName>
        <fullName evidence="2">DUF2273 domain-containing protein</fullName>
    </submittedName>
</protein>
<comment type="caution">
    <text evidence="2">The sequence shown here is derived from an EMBL/GenBank/DDBJ whole genome shotgun (WGS) entry which is preliminary data.</text>
</comment>
<name>A0A6I2UQB1_9FIRM</name>
<keyword evidence="1" id="KW-0472">Membrane</keyword>
<gene>
    <name evidence="2" type="ORF">FYJ78_04070</name>
</gene>
<feature type="transmembrane region" description="Helical" evidence="1">
    <location>
        <begin position="20"/>
        <end position="39"/>
    </location>
</feature>
<dbReference type="InterPro" id="IPR018730">
    <property type="entry name" value="DUF2273"/>
</dbReference>
<keyword evidence="3" id="KW-1185">Reference proteome</keyword>
<dbReference type="EMBL" id="VUNL01000003">
    <property type="protein sequence ID" value="MSV24373.1"/>
    <property type="molecule type" value="Genomic_DNA"/>
</dbReference>
<dbReference type="RefSeq" id="WP_154620141.1">
    <property type="nucleotide sequence ID" value="NZ_VUNL01000003.1"/>
</dbReference>